<protein>
    <submittedName>
        <fullName evidence="2">Uncharacterized protein</fullName>
    </submittedName>
</protein>
<accession>A0A4Y2ACP5</accession>
<sequence length="127" mass="14814">MRPFRKWGSSLNHRDRTWRLRSRCFFNKGIHQVDGQSPWATDPWPAECWAASQPVGQQPWQTWDRTTATEINCFFKNSGGPARWWQLGKWGNRDQARFFKNSTSEPAGVRRQPVREVGQQPEPPAGF</sequence>
<feature type="region of interest" description="Disordered" evidence="1">
    <location>
        <begin position="99"/>
        <end position="127"/>
    </location>
</feature>
<evidence type="ECO:0000313" key="2">
    <source>
        <dbReference type="EMBL" id="GBL77621.1"/>
    </source>
</evidence>
<dbReference type="AlphaFoldDB" id="A0A4Y2ACP5"/>
<evidence type="ECO:0000256" key="1">
    <source>
        <dbReference type="SAM" id="MobiDB-lite"/>
    </source>
</evidence>
<proteinExistence type="predicted"/>
<keyword evidence="3" id="KW-1185">Reference proteome</keyword>
<comment type="caution">
    <text evidence="2">The sequence shown here is derived from an EMBL/GenBank/DDBJ whole genome shotgun (WGS) entry which is preliminary data.</text>
</comment>
<gene>
    <name evidence="2" type="ORF">AVEN_24635_1</name>
</gene>
<organism evidence="2 3">
    <name type="scientific">Araneus ventricosus</name>
    <name type="common">Orbweaver spider</name>
    <name type="synonym">Epeira ventricosa</name>
    <dbReference type="NCBI Taxonomy" id="182803"/>
    <lineage>
        <taxon>Eukaryota</taxon>
        <taxon>Metazoa</taxon>
        <taxon>Ecdysozoa</taxon>
        <taxon>Arthropoda</taxon>
        <taxon>Chelicerata</taxon>
        <taxon>Arachnida</taxon>
        <taxon>Araneae</taxon>
        <taxon>Araneomorphae</taxon>
        <taxon>Entelegynae</taxon>
        <taxon>Araneoidea</taxon>
        <taxon>Araneidae</taxon>
        <taxon>Araneus</taxon>
    </lineage>
</organism>
<dbReference type="EMBL" id="BGPR01080171">
    <property type="protein sequence ID" value="GBL77621.1"/>
    <property type="molecule type" value="Genomic_DNA"/>
</dbReference>
<dbReference type="Proteomes" id="UP000499080">
    <property type="component" value="Unassembled WGS sequence"/>
</dbReference>
<reference evidence="2 3" key="1">
    <citation type="journal article" date="2019" name="Sci. Rep.">
        <title>Orb-weaving spider Araneus ventricosus genome elucidates the spidroin gene catalogue.</title>
        <authorList>
            <person name="Kono N."/>
            <person name="Nakamura H."/>
            <person name="Ohtoshi R."/>
            <person name="Moran D.A.P."/>
            <person name="Shinohara A."/>
            <person name="Yoshida Y."/>
            <person name="Fujiwara M."/>
            <person name="Mori M."/>
            <person name="Tomita M."/>
            <person name="Arakawa K."/>
        </authorList>
    </citation>
    <scope>NUCLEOTIDE SEQUENCE [LARGE SCALE GENOMIC DNA]</scope>
</reference>
<name>A0A4Y2ACP5_ARAVE</name>
<evidence type="ECO:0000313" key="3">
    <source>
        <dbReference type="Proteomes" id="UP000499080"/>
    </source>
</evidence>